<gene>
    <name evidence="2" type="ORF">EDS130_LOCUS10088</name>
    <name evidence="3" type="ORF">XAT740_LOCUS11571</name>
</gene>
<evidence type="ECO:0000313" key="4">
    <source>
        <dbReference type="Proteomes" id="UP000663828"/>
    </source>
</evidence>
<comment type="caution">
    <text evidence="2">The sequence shown here is derived from an EMBL/GenBank/DDBJ whole genome shotgun (WGS) entry which is preliminary data.</text>
</comment>
<accession>A0A814A0T1</accession>
<dbReference type="EMBL" id="CAJNOR010000637">
    <property type="protein sequence ID" value="CAF0969145.1"/>
    <property type="molecule type" value="Genomic_DNA"/>
</dbReference>
<dbReference type="EMBL" id="CAJNOJ010000034">
    <property type="protein sequence ID" value="CAF0907327.1"/>
    <property type="molecule type" value="Genomic_DNA"/>
</dbReference>
<dbReference type="OrthoDB" id="10007272at2759"/>
<organism evidence="2 5">
    <name type="scientific">Adineta ricciae</name>
    <name type="common">Rotifer</name>
    <dbReference type="NCBI Taxonomy" id="249248"/>
    <lineage>
        <taxon>Eukaryota</taxon>
        <taxon>Metazoa</taxon>
        <taxon>Spiralia</taxon>
        <taxon>Gnathifera</taxon>
        <taxon>Rotifera</taxon>
        <taxon>Eurotatoria</taxon>
        <taxon>Bdelloidea</taxon>
        <taxon>Adinetida</taxon>
        <taxon>Adinetidae</taxon>
        <taxon>Adineta</taxon>
    </lineage>
</organism>
<feature type="region of interest" description="Disordered" evidence="1">
    <location>
        <begin position="136"/>
        <end position="162"/>
    </location>
</feature>
<keyword evidence="4" id="KW-1185">Reference proteome</keyword>
<protein>
    <submittedName>
        <fullName evidence="2">Uncharacterized protein</fullName>
    </submittedName>
</protein>
<evidence type="ECO:0000313" key="3">
    <source>
        <dbReference type="EMBL" id="CAF0969145.1"/>
    </source>
</evidence>
<name>A0A814A0T1_ADIRI</name>
<evidence type="ECO:0000313" key="5">
    <source>
        <dbReference type="Proteomes" id="UP000663852"/>
    </source>
</evidence>
<evidence type="ECO:0000313" key="2">
    <source>
        <dbReference type="EMBL" id="CAF0907327.1"/>
    </source>
</evidence>
<dbReference type="AlphaFoldDB" id="A0A814A0T1"/>
<feature type="compositionally biased region" description="Low complexity" evidence="1">
    <location>
        <begin position="194"/>
        <end position="205"/>
    </location>
</feature>
<proteinExistence type="predicted"/>
<dbReference type="Proteomes" id="UP000663852">
    <property type="component" value="Unassembled WGS sequence"/>
</dbReference>
<feature type="region of interest" description="Disordered" evidence="1">
    <location>
        <begin position="276"/>
        <end position="313"/>
    </location>
</feature>
<feature type="compositionally biased region" description="Low complexity" evidence="1">
    <location>
        <begin position="276"/>
        <end position="291"/>
    </location>
</feature>
<reference evidence="2" key="1">
    <citation type="submission" date="2021-02" db="EMBL/GenBank/DDBJ databases">
        <authorList>
            <person name="Nowell W R."/>
        </authorList>
    </citation>
    <scope>NUCLEOTIDE SEQUENCE</scope>
</reference>
<sequence length="476" mass="52540">MPTKTRWSLNPKKWFAPISPLTQKREKNGNPLIQSLPATITVARTSSLTTSAVRASKTKACTKISPAIESCDLENTHTNNVVPITFVQLPPFTIRRERATAVLPSLSFTRPTTFVPIHTEPTIRRNGRCEKTLSIDTKRPSLPPIPLTFSTPPVSDPHQQKTPVPPIEMSVLTMSHRCLVDFPRHTPEPIAKTPSLPNSSLASSLVEESTNNNKSADPLPGEMCDTINGNPESKEPLMTMKVLSVESLAESETSATHVQSRPIIHHFQTIINNNTSQQQQQTSAPSPSPSSLEDVFEDSQTFSGTTTTTTTVKRPQSLSIADKTMEKRIRISPSPPTTIDKTEFVRIAPATYRLCAGQTEQLSTSPCLSVNSFVESCLSDDSLRPANDEACYAKLPCGSSTEQINKNIQNDLRLIVDGCIRPMAISIGQNRSMKAHQRSKRISTNNDDAQLIIEDITDKLLSSIDYPIYTQHQRCY</sequence>
<evidence type="ECO:0000256" key="1">
    <source>
        <dbReference type="SAM" id="MobiDB-lite"/>
    </source>
</evidence>
<feature type="region of interest" description="Disordered" evidence="1">
    <location>
        <begin position="185"/>
        <end position="234"/>
    </location>
</feature>
<dbReference type="Proteomes" id="UP000663828">
    <property type="component" value="Unassembled WGS sequence"/>
</dbReference>
<feature type="compositionally biased region" description="Polar residues" evidence="1">
    <location>
        <begin position="206"/>
        <end position="215"/>
    </location>
</feature>